<name>A0ABZ1BVS5_9FIRM</name>
<evidence type="ECO:0000259" key="2">
    <source>
        <dbReference type="SMART" id="SM01329"/>
    </source>
</evidence>
<dbReference type="Gene3D" id="3.40.718.10">
    <property type="entry name" value="Isopropylmalate Dehydrogenase"/>
    <property type="match status" value="1"/>
</dbReference>
<keyword evidence="4" id="KW-1185">Reference proteome</keyword>
<comment type="similarity">
    <text evidence="1">Belongs to the isocitrate and isopropylmalate dehydrogenases family.</text>
</comment>
<proteinExistence type="inferred from homology"/>
<dbReference type="PANTHER" id="PTHR11835:SF48">
    <property type="entry name" value="HOMOISOCITRATE DEHYDROGENASE, MITOCHONDRIAL"/>
    <property type="match status" value="1"/>
</dbReference>
<dbReference type="Pfam" id="PF00180">
    <property type="entry name" value="Iso_dh"/>
    <property type="match status" value="1"/>
</dbReference>
<evidence type="ECO:0000256" key="1">
    <source>
        <dbReference type="ARBA" id="ARBA00007769"/>
    </source>
</evidence>
<dbReference type="InterPro" id="IPR024084">
    <property type="entry name" value="IsoPropMal-DH-like_dom"/>
</dbReference>
<evidence type="ECO:0000313" key="4">
    <source>
        <dbReference type="Proteomes" id="UP001332192"/>
    </source>
</evidence>
<sequence>MNGSKRTIEAGGGAKAAAGDRPLATMVVLEGDETGQELLEEALRVLDPRVTRVPLEFVRFDLSLENRRLTQNQVVLEAAEALRKAGLGLKAATITPEGRDDVGSPNAILRAAIDGTVIVRTGRVIPGVRPVAGVNAPISVIRMAVGDAYGAREWRERSGQDEIALRTETISRRVCRAVAEFSFLQAKRLGGKVFGGPKYTVSPIYEGMLKEEMDAAASRHPDVPYEPQLIDATYALLLSHTGEPLVIPALNRDGDCLSDLVLQMFGTIAGSESLLLSMDEQLQVKCVMAEAPHGTAPRLRGRNVANPLAMILAGAALLSYVPGGAGQRASRAIYEAALEAVRAGVRTVDLGGQATTTEFTDEVIERVRAKLEVWESLRLQA</sequence>
<accession>A0ABZ1BVS5</accession>
<organism evidence="3 4">
    <name type="scientific">Carboxydichorda subterranea</name>
    <dbReference type="NCBI Taxonomy" id="3109565"/>
    <lineage>
        <taxon>Bacteria</taxon>
        <taxon>Bacillati</taxon>
        <taxon>Bacillota</taxon>
        <taxon>Limnochordia</taxon>
        <taxon>Limnochordales</taxon>
        <taxon>Geochordaceae</taxon>
        <taxon>Carboxydichorda</taxon>
    </lineage>
</organism>
<dbReference type="Proteomes" id="UP001332192">
    <property type="component" value="Chromosome"/>
</dbReference>
<dbReference type="SMART" id="SM01329">
    <property type="entry name" value="Iso_dh"/>
    <property type="match status" value="1"/>
</dbReference>
<reference evidence="3 4" key="1">
    <citation type="journal article" date="2024" name="Front. Microbiol.">
        <title>Novel thermophilic genera Geochorda gen. nov. and Carboxydochorda gen. nov. from the deep terrestrial subsurface reveal the ecophysiological diversity in the class Limnochordia.</title>
        <authorList>
            <person name="Karnachuk O.V."/>
            <person name="Lukina A.P."/>
            <person name="Avakyan M.R."/>
            <person name="Kadnikov V.V."/>
            <person name="Begmatov S."/>
            <person name="Beletsky A.V."/>
            <person name="Vlasova K.G."/>
            <person name="Novikov A.A."/>
            <person name="Shcherbakova V.A."/>
            <person name="Mardanov A.V."/>
            <person name="Ravin N.V."/>
        </authorList>
    </citation>
    <scope>NUCLEOTIDE SEQUENCE [LARGE SCALE GENOMIC DNA]</scope>
    <source>
        <strain evidence="3 4">L945</strain>
    </source>
</reference>
<gene>
    <name evidence="3" type="ORF">U7230_11915</name>
</gene>
<dbReference type="EMBL" id="CP141615">
    <property type="protein sequence ID" value="WRP16784.1"/>
    <property type="molecule type" value="Genomic_DNA"/>
</dbReference>
<evidence type="ECO:0000313" key="3">
    <source>
        <dbReference type="EMBL" id="WRP16784.1"/>
    </source>
</evidence>
<protein>
    <submittedName>
        <fullName evidence="3">Isocitrate/isopropylmalate family dehydrogenase</fullName>
    </submittedName>
</protein>
<dbReference type="PANTHER" id="PTHR11835">
    <property type="entry name" value="DECARBOXYLATING DEHYDROGENASES-ISOCITRATE, ISOPROPYLMALATE, TARTRATE"/>
    <property type="match status" value="1"/>
</dbReference>
<dbReference type="SUPFAM" id="SSF53659">
    <property type="entry name" value="Isocitrate/Isopropylmalate dehydrogenase-like"/>
    <property type="match status" value="1"/>
</dbReference>
<feature type="domain" description="Isopropylmalate dehydrogenase-like" evidence="2">
    <location>
        <begin position="25"/>
        <end position="363"/>
    </location>
</feature>